<feature type="domain" description="Transketolase-like pyrimidine-binding" evidence="17">
    <location>
        <begin position="618"/>
        <end position="834"/>
    </location>
</feature>
<organism evidence="18 19">
    <name type="scientific">Ichthyophthirius multifiliis</name>
    <name type="common">White spot disease agent</name>
    <name type="synonym">Ich</name>
    <dbReference type="NCBI Taxonomy" id="5932"/>
    <lineage>
        <taxon>Eukaryota</taxon>
        <taxon>Sar</taxon>
        <taxon>Alveolata</taxon>
        <taxon>Ciliophora</taxon>
        <taxon>Intramacronucleata</taxon>
        <taxon>Oligohymenophorea</taxon>
        <taxon>Hymenostomatida</taxon>
        <taxon>Ophryoglenina</taxon>
        <taxon>Ichthyophthirius</taxon>
    </lineage>
</organism>
<dbReference type="Gene3D" id="3.40.50.11610">
    <property type="entry name" value="Multifunctional 2-oxoglutarate metabolism enzyme, C-terminal domain"/>
    <property type="match status" value="1"/>
</dbReference>
<evidence type="ECO:0000256" key="9">
    <source>
        <dbReference type="ARBA" id="ARBA00023002"/>
    </source>
</evidence>
<evidence type="ECO:0000256" key="14">
    <source>
        <dbReference type="ARBA" id="ARBA00042984"/>
    </source>
</evidence>
<dbReference type="PANTHER" id="PTHR23152:SF4">
    <property type="entry name" value="2-OXOADIPATE DEHYDROGENASE COMPLEX COMPONENT E1"/>
    <property type="match status" value="1"/>
</dbReference>
<keyword evidence="8 16" id="KW-1133">Transmembrane helix</keyword>
<keyword evidence="6 16" id="KW-0812">Transmembrane</keyword>
<dbReference type="Proteomes" id="UP000008983">
    <property type="component" value="Unassembled WGS sequence"/>
</dbReference>
<dbReference type="Pfam" id="PF02779">
    <property type="entry name" value="Transket_pyr"/>
    <property type="match status" value="1"/>
</dbReference>
<protein>
    <recommendedName>
        <fullName evidence="13">2-oxoglutarate dehydrogenase, mitochondrial</fullName>
        <ecNumber evidence="5">1.2.4.2</ecNumber>
    </recommendedName>
    <alternativeName>
        <fullName evidence="14">2-oxoglutarate dehydrogenase complex component E1</fullName>
    </alternativeName>
</protein>
<sequence>MLYCYKSIKSIKSLQVKSLQTFFKTKSLKDLNLNSRNSIYMEQMYDLWLKDPSKVHDSWDKYFQKAQQEQSISNPQSTVLSPQIIEKQSQLHFKAFNIIRSFQVLGHQLADVDPLQLGNFQEFGKKAYQDVNQGQDLTESERLQTFQLVQGPWLKQIAYFLEQKDEWTINEIIEICKKIYCGKVGYEIFHIENIEQRSWLLNRIEKLGLSEISSNDKKKTFDRLCKSEQFNLFLKNKFTTSKRFGIEGCDSVISGLSCLADHACENGIESIILGMPHRGRLSTLACVFDKNLEQIFAEFQEIRDKTLDQAEWGNSGDVKYHLGCTTIKTYPNGKKIKMSILPNPSHLETVNPVTMGCTRAVQDFKNDTNGNKTLGILIHGDSAFSGQGVVYESLQMQQLFGYSPKGIVHIIVNNQIGFTTTPAEYRTGLYSTDVMKTVESPIFHVNADEPDLVDAVIKLALDYRNTFQKDVMIDIIGYRLYGHNELDEPRFTQPMMYSKIEKMVPVYSKYLKKLLDEKIITQNEVKEIEQHYVQALTKAYMTSKEEGFNPAQWRSQPWEVVNNPFQSKGVMGGTAFDKKLLMEIGLKICQTPEDFNMHPNLQKIFQARVNSIKTGDQIDFSTAEALAFATLLHEGYNIRISGQDVERGTFSQRHAVLNDQVSVKKIKPILQVLPENIRNSNRFQVVNSHLSEYGVLGFEYGYSITNPNCLTIWEAQFGDFANGGQIIIDNYISTGEAKWGVQTGIVLLLPHGMDGQGPEHSSGRIERFLQSCDDDINQAIQNPSTRYKGQARNINWQVIYCSYSANYFHALRRQMHRDFRKPLICFTSKKLLRYKQSCSNIKEFTEFSDNPNLFKVVVPETSTNLEENNKIKKCVICTGQVYWDLLNSREELKRKDIAIIRIEQLAPFPYEDFRTAIQNYINADFIWSQEEHQNNGAWQYVEPRIELILKELKKEVLIQNHNLIYVGRKPSASTASGSSKPDQEEEQSQSLGESLSGDRKENSLYTCLFGKNITKQSIGKKTLSVYDIDIFKAAIEEDYYAEFYVENFITHDWIGNYKKDQDGETTKYYLKNHIQFNLFYKNNNLLFANITQSEESDYTDYQLLTNDDQQQVVEFKYSVNFIEVQNTQDLDIEQDFLLEDELVTNGDYQDETQIHWFSIINSFILVLILVMFVSLVISRILKKDFILSNDIEADQSVEIGWKLVRTEALMPPSNKSALSGFLGNGIQFILLIINLSLLGVLGVYYGHKGNLKQVGIFLYAFTGIFNGYYSAKYYKYLGGKHWALNFIFASCIFPVVILIVFSVVNSYAWAKQSTSAIPIQAIFLVILLFLVIYIPLTLVGTITARIRTVDILPSADFSIPRLQKPIPKRKMYETTIFHLLVGGLLPFRSTSIFMAIYIVYYYYEQSKMHGTLQVLGSVSFIASLKFVKYIYSQAKVD</sequence>
<dbReference type="Gene3D" id="3.40.50.12470">
    <property type="match status" value="1"/>
</dbReference>
<dbReference type="InterPro" id="IPR005475">
    <property type="entry name" value="Transketolase-like_Pyr-bd"/>
</dbReference>
<comment type="similarity">
    <text evidence="3">Belongs to the nonaspanin (TM9SF) (TC 9.A.2) family.</text>
</comment>
<feature type="transmembrane region" description="Helical" evidence="16">
    <location>
        <begin position="1283"/>
        <end position="1304"/>
    </location>
</feature>
<evidence type="ECO:0000256" key="5">
    <source>
        <dbReference type="ARBA" id="ARBA00012280"/>
    </source>
</evidence>
<dbReference type="InterPro" id="IPR032106">
    <property type="entry name" value="2-oxogl_dehyd_N"/>
</dbReference>
<feature type="transmembrane region" description="Helical" evidence="16">
    <location>
        <begin position="1154"/>
        <end position="1177"/>
    </location>
</feature>
<keyword evidence="10" id="KW-0786">Thiamine pyrophosphate</keyword>
<evidence type="ECO:0000256" key="13">
    <source>
        <dbReference type="ARBA" id="ARBA00040267"/>
    </source>
</evidence>
<dbReference type="eggNOG" id="KOG1277">
    <property type="taxonomic scope" value="Eukaryota"/>
</dbReference>
<dbReference type="InterPro" id="IPR042179">
    <property type="entry name" value="KGD_C_sf"/>
</dbReference>
<dbReference type="Gene3D" id="1.10.287.1150">
    <property type="entry name" value="TPP helical domain"/>
    <property type="match status" value="1"/>
</dbReference>
<dbReference type="SMART" id="SM00861">
    <property type="entry name" value="Transket_pyr"/>
    <property type="match status" value="1"/>
</dbReference>
<reference evidence="18 19" key="1">
    <citation type="submission" date="2011-07" db="EMBL/GenBank/DDBJ databases">
        <authorList>
            <person name="Coyne R."/>
            <person name="Brami D."/>
            <person name="Johnson J."/>
            <person name="Hostetler J."/>
            <person name="Hannick L."/>
            <person name="Clark T."/>
            <person name="Cassidy-Hanley D."/>
            <person name="Inman J."/>
        </authorList>
    </citation>
    <scope>NUCLEOTIDE SEQUENCE [LARGE SCALE GENOMIC DNA]</scope>
    <source>
        <strain evidence="18 19">G5</strain>
    </source>
</reference>
<feature type="transmembrane region" description="Helical" evidence="16">
    <location>
        <begin position="1253"/>
        <end position="1271"/>
    </location>
</feature>
<evidence type="ECO:0000256" key="6">
    <source>
        <dbReference type="ARBA" id="ARBA00022692"/>
    </source>
</evidence>
<keyword evidence="11 16" id="KW-0472">Membrane</keyword>
<accession>G0QVW9</accession>
<dbReference type="GO" id="GO:0005739">
    <property type="term" value="C:mitochondrion"/>
    <property type="evidence" value="ECO:0007669"/>
    <property type="project" value="TreeGrafter"/>
</dbReference>
<evidence type="ECO:0000256" key="15">
    <source>
        <dbReference type="SAM" id="MobiDB-lite"/>
    </source>
</evidence>
<evidence type="ECO:0000256" key="11">
    <source>
        <dbReference type="ARBA" id="ARBA00023136"/>
    </source>
</evidence>
<dbReference type="Pfam" id="PF16078">
    <property type="entry name" value="2-oxogl_dehyd_N"/>
    <property type="match status" value="1"/>
</dbReference>
<dbReference type="NCBIfam" id="NF008907">
    <property type="entry name" value="PRK12270.1"/>
    <property type="match status" value="1"/>
</dbReference>
<evidence type="ECO:0000259" key="17">
    <source>
        <dbReference type="SMART" id="SM00861"/>
    </source>
</evidence>
<dbReference type="InParanoid" id="G0QVW9"/>
<feature type="transmembrane region" description="Helical" evidence="16">
    <location>
        <begin position="1228"/>
        <end position="1247"/>
    </location>
</feature>
<evidence type="ECO:0000256" key="3">
    <source>
        <dbReference type="ARBA" id="ARBA00005227"/>
    </source>
</evidence>
<comment type="function">
    <text evidence="12">The 2-oxoglutarate dehydrogenase complex catalyzes the overall conversion of 2-oxoglutarate to succinyl-CoA and CO(2). It contains multiple copies of three enzymatic components: 2-oxoglutarate dehydrogenase (E1), dihydrolipoamide succinyltransferase (E2) and lipoamide dehydrogenase (E3).</text>
</comment>
<keyword evidence="19" id="KW-1185">Reference proteome</keyword>
<feature type="compositionally biased region" description="Polar residues" evidence="15">
    <location>
        <begin position="971"/>
        <end position="980"/>
    </location>
</feature>
<dbReference type="GO" id="GO:0030976">
    <property type="term" value="F:thiamine pyrophosphate binding"/>
    <property type="evidence" value="ECO:0007669"/>
    <property type="project" value="InterPro"/>
</dbReference>
<dbReference type="InterPro" id="IPR029061">
    <property type="entry name" value="THDP-binding"/>
</dbReference>
<dbReference type="OMA" id="RDSYCRT"/>
<comment type="subcellular location">
    <subcellularLocation>
        <location evidence="2">Membrane</location>
        <topology evidence="2">Multi-pass membrane protein</topology>
    </subcellularLocation>
</comment>
<dbReference type="CDD" id="cd02016">
    <property type="entry name" value="TPP_E1_OGDC_like"/>
    <property type="match status" value="1"/>
</dbReference>
<evidence type="ECO:0000256" key="12">
    <source>
        <dbReference type="ARBA" id="ARBA00037426"/>
    </source>
</evidence>
<dbReference type="PANTHER" id="PTHR23152">
    <property type="entry name" value="2-OXOGLUTARATE DEHYDROGENASE"/>
    <property type="match status" value="1"/>
</dbReference>
<comment type="cofactor">
    <cofactor evidence="1">
        <name>thiamine diphosphate</name>
        <dbReference type="ChEBI" id="CHEBI:58937"/>
    </cofactor>
</comment>
<evidence type="ECO:0000256" key="2">
    <source>
        <dbReference type="ARBA" id="ARBA00004141"/>
    </source>
</evidence>
<evidence type="ECO:0000256" key="8">
    <source>
        <dbReference type="ARBA" id="ARBA00022989"/>
    </source>
</evidence>
<dbReference type="EMBL" id="GL983967">
    <property type="protein sequence ID" value="EGR30634.1"/>
    <property type="molecule type" value="Genomic_DNA"/>
</dbReference>
<dbReference type="eggNOG" id="KOG0450">
    <property type="taxonomic scope" value="Eukaryota"/>
</dbReference>
<dbReference type="InterPro" id="IPR004240">
    <property type="entry name" value="EMP70"/>
</dbReference>
<dbReference type="EC" id="1.2.4.2" evidence="5"/>
<feature type="transmembrane region" description="Helical" evidence="16">
    <location>
        <begin position="1316"/>
        <end position="1339"/>
    </location>
</feature>
<dbReference type="InterPro" id="IPR001017">
    <property type="entry name" value="DH_E1"/>
</dbReference>
<evidence type="ECO:0000313" key="18">
    <source>
        <dbReference type="EMBL" id="EGR30634.1"/>
    </source>
</evidence>
<evidence type="ECO:0000256" key="16">
    <source>
        <dbReference type="SAM" id="Phobius"/>
    </source>
</evidence>
<name>G0QVW9_ICHMU</name>
<keyword evidence="9" id="KW-0560">Oxidoreductase</keyword>
<keyword evidence="7" id="KW-0732">Signal</keyword>
<dbReference type="SUPFAM" id="SSF52518">
    <property type="entry name" value="Thiamin diphosphate-binding fold (THDP-binding)"/>
    <property type="match status" value="2"/>
</dbReference>
<dbReference type="GO" id="GO:0016020">
    <property type="term" value="C:membrane"/>
    <property type="evidence" value="ECO:0007669"/>
    <property type="project" value="UniProtKB-SubCell"/>
</dbReference>
<gene>
    <name evidence="18" type="ORF">IMG5_127380</name>
</gene>
<proteinExistence type="inferred from homology"/>
<evidence type="ECO:0000256" key="7">
    <source>
        <dbReference type="ARBA" id="ARBA00022729"/>
    </source>
</evidence>
<dbReference type="STRING" id="857967.G0QVW9"/>
<dbReference type="RefSeq" id="XP_004032221.1">
    <property type="nucleotide sequence ID" value="XM_004032173.1"/>
</dbReference>
<dbReference type="OrthoDB" id="413077at2759"/>
<dbReference type="GeneID" id="14906750"/>
<dbReference type="Pfam" id="PF00676">
    <property type="entry name" value="E1_dh"/>
    <property type="match status" value="1"/>
</dbReference>
<dbReference type="Pfam" id="PF02990">
    <property type="entry name" value="EMP70"/>
    <property type="match status" value="1"/>
</dbReference>
<comment type="similarity">
    <text evidence="4">Belongs to the alpha-ketoglutarate dehydrogenase family.</text>
</comment>
<dbReference type="GO" id="GO:0006099">
    <property type="term" value="P:tricarboxylic acid cycle"/>
    <property type="evidence" value="ECO:0007669"/>
    <property type="project" value="TreeGrafter"/>
</dbReference>
<evidence type="ECO:0000256" key="1">
    <source>
        <dbReference type="ARBA" id="ARBA00001964"/>
    </source>
</evidence>
<feature type="region of interest" description="Disordered" evidence="15">
    <location>
        <begin position="969"/>
        <end position="997"/>
    </location>
</feature>
<dbReference type="NCBIfam" id="NF006914">
    <property type="entry name" value="PRK09404.1"/>
    <property type="match status" value="1"/>
</dbReference>
<dbReference type="GO" id="GO:0045252">
    <property type="term" value="C:oxoglutarate dehydrogenase complex"/>
    <property type="evidence" value="ECO:0007669"/>
    <property type="project" value="TreeGrafter"/>
</dbReference>
<feature type="transmembrane region" description="Helical" evidence="16">
    <location>
        <begin position="1412"/>
        <end position="1431"/>
    </location>
</feature>
<dbReference type="NCBIfam" id="TIGR00239">
    <property type="entry name" value="2oxo_dh_E1"/>
    <property type="match status" value="1"/>
</dbReference>
<feature type="transmembrane region" description="Helical" evidence="16">
    <location>
        <begin position="1376"/>
        <end position="1400"/>
    </location>
</feature>
<dbReference type="FunFam" id="3.40.50.12470:FF:000003">
    <property type="entry name" value="2-oxoglutarate dehydrogenase E1 component"/>
    <property type="match status" value="1"/>
</dbReference>
<dbReference type="InterPro" id="IPR011603">
    <property type="entry name" value="2oxoglutarate_DH_E1"/>
</dbReference>
<dbReference type="FunCoup" id="G0QVW9">
    <property type="interactions" value="187"/>
</dbReference>
<dbReference type="Gene3D" id="3.40.50.970">
    <property type="match status" value="1"/>
</dbReference>
<evidence type="ECO:0000313" key="19">
    <source>
        <dbReference type="Proteomes" id="UP000008983"/>
    </source>
</evidence>
<dbReference type="GO" id="GO:0004591">
    <property type="term" value="F:oxoglutarate dehydrogenase (succinyl-transferring) activity"/>
    <property type="evidence" value="ECO:0007669"/>
    <property type="project" value="UniProtKB-EC"/>
</dbReference>
<evidence type="ECO:0000256" key="10">
    <source>
        <dbReference type="ARBA" id="ARBA00023052"/>
    </source>
</evidence>
<evidence type="ECO:0000256" key="4">
    <source>
        <dbReference type="ARBA" id="ARBA00006936"/>
    </source>
</evidence>